<dbReference type="InterPro" id="IPR006626">
    <property type="entry name" value="PbH1"/>
</dbReference>
<dbReference type="SUPFAM" id="SSF51126">
    <property type="entry name" value="Pectin lyase-like"/>
    <property type="match status" value="5"/>
</dbReference>
<dbReference type="Pfam" id="PF18962">
    <property type="entry name" value="Por_Secre_tail"/>
    <property type="match status" value="1"/>
</dbReference>
<keyword evidence="1" id="KW-0677">Repeat</keyword>
<evidence type="ECO:0000259" key="3">
    <source>
        <dbReference type="PROSITE" id="PS51766"/>
    </source>
</evidence>
<dbReference type="Gene3D" id="2.160.20.10">
    <property type="entry name" value="Single-stranded right-handed beta-helix, Pectin lyase-like"/>
    <property type="match status" value="5"/>
</dbReference>
<evidence type="ECO:0000313" key="4">
    <source>
        <dbReference type="EMBL" id="PKD44291.1"/>
    </source>
</evidence>
<dbReference type="PROSITE" id="PS51766">
    <property type="entry name" value="DOCKERIN"/>
    <property type="match status" value="1"/>
</dbReference>
<dbReference type="Gene3D" id="2.60.40.680">
    <property type="match status" value="1"/>
</dbReference>
<organism evidence="4 5">
    <name type="scientific">Rhodohalobacter barkolensis</name>
    <dbReference type="NCBI Taxonomy" id="2053187"/>
    <lineage>
        <taxon>Bacteria</taxon>
        <taxon>Pseudomonadati</taxon>
        <taxon>Balneolota</taxon>
        <taxon>Balneolia</taxon>
        <taxon>Balneolales</taxon>
        <taxon>Balneolaceae</taxon>
        <taxon>Rhodohalobacter</taxon>
    </lineage>
</organism>
<protein>
    <recommendedName>
        <fullName evidence="3">Dockerin domain-containing protein</fullName>
    </recommendedName>
</protein>
<dbReference type="InterPro" id="IPR036439">
    <property type="entry name" value="Dockerin_dom_sf"/>
</dbReference>
<dbReference type="PANTHER" id="PTHR41339:SF1">
    <property type="entry name" value="SECRETED PROTEIN"/>
    <property type="match status" value="1"/>
</dbReference>
<feature type="region of interest" description="Disordered" evidence="2">
    <location>
        <begin position="426"/>
        <end position="446"/>
    </location>
</feature>
<dbReference type="InterPro" id="IPR006633">
    <property type="entry name" value="Carb-bd_sugar_hydrolysis-dom"/>
</dbReference>
<evidence type="ECO:0000256" key="1">
    <source>
        <dbReference type="ARBA" id="ARBA00022737"/>
    </source>
</evidence>
<dbReference type="InterPro" id="IPR012334">
    <property type="entry name" value="Pectin_lyas_fold"/>
</dbReference>
<dbReference type="Gene3D" id="2.60.40.4070">
    <property type="match status" value="1"/>
</dbReference>
<dbReference type="Pfam" id="PF13229">
    <property type="entry name" value="Beta_helix"/>
    <property type="match status" value="4"/>
</dbReference>
<gene>
    <name evidence="4" type="ORF">CWD77_02145</name>
</gene>
<dbReference type="InterPro" id="IPR026444">
    <property type="entry name" value="Secre_tail"/>
</dbReference>
<dbReference type="PANTHER" id="PTHR41339">
    <property type="entry name" value="LIPL48"/>
    <property type="match status" value="1"/>
</dbReference>
<accession>A0A2N0VJC1</accession>
<comment type="caution">
    <text evidence="4">The sequence shown here is derived from an EMBL/GenBank/DDBJ whole genome shotgun (WGS) entry which is preliminary data.</text>
</comment>
<dbReference type="NCBIfam" id="TIGR03804">
    <property type="entry name" value="para_beta_helix"/>
    <property type="match status" value="1"/>
</dbReference>
<feature type="compositionally biased region" description="Low complexity" evidence="2">
    <location>
        <begin position="436"/>
        <end position="446"/>
    </location>
</feature>
<name>A0A2N0VJC1_9BACT</name>
<feature type="domain" description="Dockerin" evidence="3">
    <location>
        <begin position="1645"/>
        <end position="1713"/>
    </location>
</feature>
<evidence type="ECO:0000256" key="2">
    <source>
        <dbReference type="SAM" id="MobiDB-lite"/>
    </source>
</evidence>
<sequence length="1944" mass="208915">MFVETSFDHSRGKRDRILNELNRIKQDGMKTSFTILAILLFNIYAPQSVAQITVNSDIVENTTWTVSDSPVSVQNTIKVSEGVTLTIDPGVTVEMANGASLYVDGALSAAGLEGNLITFTSSEATPAPGDWGSIEFRNNSDAGSLFDFVVVEYGAGTDRTGMVFYTTGAFGVNISNSIFRNSAVHGINLRASSPTLDNSEFYDNNGYGVYTDLSLNYTIQNSTIRDNTVGGIRVPINSSALITDSEIDSNPVGILIDNGGAPTLTNNQIVNNEYGIRIIEVGATKPEITDNTISGNTEYGAENLSSNVLDAKFNFWGSSLGPTTDSNPSGNGDRVTEGNVDYTPWRYGATDLPVVEVNSNVVENTVWGTGNVYHLTSDITVGSAATLTIEPGAVIKFAPGRSLTVDGQLVADGTTESLIFFTSDRDDAAGGDSNGDGDSTVPSQNNWNQININNSGSQISHTIIRYGGSSSTSSSGVLNLNAPISLSDVIVSNNYRNGIYSDVDQTGWTNVRSIDNSNHGILFYEAGLAMTGGEASLSGGVGLYLRSSDVEKTVELDGFISSDNNSHGIHIDGISSRQGTRISSLLNSEISGNGGTGLLLYYSQTGVQLFDGNLIQNNSGHGINLSHGMTAEEIVFQNNQILDNGQSGILSTQARFIDNHFEGNRFGIGAWKELGHIYTDESDVDGNTFTDNIYPGAIALYADNLNGTLSSTVPVAFSNPTYVLASSGTANSSSDVLTIEPGVTIKTSPELVNEFTELRFEGQLIANGDEVNPIVFTSVNDHTYGGDVSRVDDSSSPSRGDWAGVQLHRSGTAESVMSHVYFRYARTGITVGDVFSNPSGVEYQNTFEDIWVDQSSENGFEVREGAIILERLRSTNNSRSGVELEDANSGNGFVARAIIRNAEITGNGGSNTNYAGLYARSINDGAAFTEVSNSIISGNSIGIQMERPSLPVSILGNNIENSSSHGILINSRLTRTDLAYIGNQILGNGQSGILSTQARFIVNHFEGNRFGIGAWKELGHIYTDESDVDGNTFTDNIYPGAIALYADNLNGTLSATVPVAFSNPTYVLASSGTANSSSDVLTIEPGVTIKTSPELVNEFNELRFEGQLIANGDEVNPIVFTSVNDHTYGGDVSRVDDSSSPSRGDWAGVQLHRSGTAESVMSHVYFRYARTGITVGDVFSNPSGVVYQNTFEDIWVDQSSENGFEVREGAITLERLRSTNNSRSGVELEDGNSGNGFVARAIVRNAEITGNGGSNTNYAGLFARSINDGAAFTEVSNSTISGNSIGIRMEASSLPSTIQSNTITDNATDGINTRLVSVETDTSLTISGNTVSGHTSGTGALVTRAIISDNTFENNVFPIGLMGELSREGSANENGTLFEGNIIGEHVYQDAIALYSSNNLSLKGKLGYTWPESFENGVYIPIVGTTYINSSNSVEVAPGTVFKMGHNSTNDSFLIQGEFLVEGGVDDKIVFTSLKDDSFAGDTNKDDNTTLPDRSDWNYMEFRNSGSSSSLVKHAIIRYGRYNLYMRNTEAVVDSSFSSNADRGVYTLDGAKPTIRNSEIHSNGYGIYVNSDSDDPNIHLNNIYDNTDAGLYVRRDVTAIDNYWGDLTGPFVDQGSDLNLDGQGDRIEISGSYEVTYRPFLTDRTGVLLGDVSEDGSISAFDGSLILQYVVELMTLEASQIAAADVSGDGSVSAMDASYVLQYVVGLITGFPGAGKLPEIESEEIYEIETIVADSYFDMIIKTKGNMDVYAGEIELNYPEQTVSDVEILKTAETANWNTINNSDRGNLKVAIAGLEAIKEQGDLIHLRFNRLDEEQIQLRDIQISNLKINEVDVSESAGEDLSDQTENLLPESFTLQQNYPNPFNPTTNIQYQIPAEGQVSVRVFNTIGQEVAVLVNNQVQTAGTYQLEWNAINVSSGIYFYKIEVTGADGRQFTDVKRMTLIK</sequence>
<dbReference type="InterPro" id="IPR002105">
    <property type="entry name" value="Dockerin_1_rpt"/>
</dbReference>
<dbReference type="SMART" id="SM00722">
    <property type="entry name" value="CASH"/>
    <property type="match status" value="3"/>
</dbReference>
<dbReference type="SUPFAM" id="SSF63446">
    <property type="entry name" value="Type I dockerin domain"/>
    <property type="match status" value="1"/>
</dbReference>
<dbReference type="SMART" id="SM00710">
    <property type="entry name" value="PbH1"/>
    <property type="match status" value="27"/>
</dbReference>
<dbReference type="GO" id="GO:0000272">
    <property type="term" value="P:polysaccharide catabolic process"/>
    <property type="evidence" value="ECO:0007669"/>
    <property type="project" value="InterPro"/>
</dbReference>
<dbReference type="InterPro" id="IPR039448">
    <property type="entry name" value="Beta_helix"/>
</dbReference>
<evidence type="ECO:0000313" key="5">
    <source>
        <dbReference type="Proteomes" id="UP000233398"/>
    </source>
</evidence>
<dbReference type="InterPro" id="IPR016134">
    <property type="entry name" value="Dockerin_dom"/>
</dbReference>
<proteinExistence type="predicted"/>
<keyword evidence="5" id="KW-1185">Reference proteome</keyword>
<dbReference type="InterPro" id="IPR011050">
    <property type="entry name" value="Pectin_lyase_fold/virulence"/>
</dbReference>
<dbReference type="InterPro" id="IPR022441">
    <property type="entry name" value="Para_beta_helix_rpt-2"/>
</dbReference>
<dbReference type="Proteomes" id="UP000233398">
    <property type="component" value="Unassembled WGS sequence"/>
</dbReference>
<dbReference type="Pfam" id="PF00404">
    <property type="entry name" value="Dockerin_1"/>
    <property type="match status" value="1"/>
</dbReference>
<dbReference type="NCBIfam" id="TIGR04183">
    <property type="entry name" value="Por_Secre_tail"/>
    <property type="match status" value="1"/>
</dbReference>
<dbReference type="Gene3D" id="1.10.1330.10">
    <property type="entry name" value="Dockerin domain"/>
    <property type="match status" value="1"/>
</dbReference>
<dbReference type="GO" id="GO:0004553">
    <property type="term" value="F:hydrolase activity, hydrolyzing O-glycosyl compounds"/>
    <property type="evidence" value="ECO:0007669"/>
    <property type="project" value="InterPro"/>
</dbReference>
<dbReference type="CDD" id="cd14256">
    <property type="entry name" value="Dockerin_I"/>
    <property type="match status" value="1"/>
</dbReference>
<reference evidence="4 5" key="1">
    <citation type="submission" date="2017-11" db="EMBL/GenBank/DDBJ databases">
        <title>Rhodohalobacter 15182 sp. nov., isolated from a salt lake.</title>
        <authorList>
            <person name="Han S."/>
        </authorList>
    </citation>
    <scope>NUCLEOTIDE SEQUENCE [LARGE SCALE GENOMIC DNA]</scope>
    <source>
        <strain evidence="4 5">15182</strain>
    </source>
</reference>
<dbReference type="EMBL" id="PISP01000001">
    <property type="protein sequence ID" value="PKD44291.1"/>
    <property type="molecule type" value="Genomic_DNA"/>
</dbReference>